<dbReference type="Gene3D" id="3.30.70.100">
    <property type="match status" value="1"/>
</dbReference>
<comment type="subcellular location">
    <subcellularLocation>
        <location evidence="1">Cell membrane</location>
        <topology evidence="1">Multi-pass membrane protein</topology>
    </subcellularLocation>
</comment>
<dbReference type="PANTHER" id="PTHR30347">
    <property type="entry name" value="POTASSIUM CHANNEL RELATED"/>
    <property type="match status" value="1"/>
</dbReference>
<dbReference type="Pfam" id="PF00924">
    <property type="entry name" value="MS_channel_2nd"/>
    <property type="match status" value="1"/>
</dbReference>
<dbReference type="Pfam" id="PF21088">
    <property type="entry name" value="MS_channel_1st"/>
    <property type="match status" value="1"/>
</dbReference>
<dbReference type="SUPFAM" id="SSF82861">
    <property type="entry name" value="Mechanosensitive channel protein MscS (YggB), transmembrane region"/>
    <property type="match status" value="1"/>
</dbReference>
<dbReference type="Gene3D" id="2.30.30.60">
    <property type="match status" value="1"/>
</dbReference>
<feature type="transmembrane region" description="Helical" evidence="7">
    <location>
        <begin position="555"/>
        <end position="584"/>
    </location>
</feature>
<dbReference type="PANTHER" id="PTHR30347:SF1">
    <property type="entry name" value="MECHANOSENSITIVE CHANNEL MSCK"/>
    <property type="match status" value="1"/>
</dbReference>
<reference evidence="11 12" key="1">
    <citation type="submission" date="2019-11" db="EMBL/GenBank/DDBJ databases">
        <title>Comparative genomics of hydrocarbon-degrading Desulfosarcina strains.</title>
        <authorList>
            <person name="Watanabe M."/>
            <person name="Kojima H."/>
            <person name="Fukui M."/>
        </authorList>
    </citation>
    <scope>NUCLEOTIDE SEQUENCE [LARGE SCALE GENOMIC DNA]</scope>
    <source>
        <strain evidence="11 12">PP31</strain>
    </source>
</reference>
<feature type="transmembrane region" description="Helical" evidence="7">
    <location>
        <begin position="270"/>
        <end position="290"/>
    </location>
</feature>
<dbReference type="EMBL" id="AP021875">
    <property type="protein sequence ID" value="BBO78542.1"/>
    <property type="molecule type" value="Genomic_DNA"/>
</dbReference>
<keyword evidence="6 7" id="KW-0472">Membrane</keyword>
<comment type="similarity">
    <text evidence="2">Belongs to the MscS (TC 1.A.23) family.</text>
</comment>
<gene>
    <name evidence="11" type="ORF">DSCW_59590</name>
</gene>
<keyword evidence="12" id="KW-1185">Reference proteome</keyword>
<dbReference type="Gene3D" id="1.10.287.1260">
    <property type="match status" value="1"/>
</dbReference>
<keyword evidence="3" id="KW-1003">Cell membrane</keyword>
<feature type="transmembrane region" description="Helical" evidence="7">
    <location>
        <begin position="325"/>
        <end position="344"/>
    </location>
</feature>
<feature type="transmembrane region" description="Helical" evidence="7">
    <location>
        <begin position="356"/>
        <end position="374"/>
    </location>
</feature>
<evidence type="ECO:0000313" key="12">
    <source>
        <dbReference type="Proteomes" id="UP000427769"/>
    </source>
</evidence>
<evidence type="ECO:0000256" key="7">
    <source>
        <dbReference type="SAM" id="Phobius"/>
    </source>
</evidence>
<dbReference type="InterPro" id="IPR049142">
    <property type="entry name" value="MS_channel_1st"/>
</dbReference>
<feature type="transmembrane region" description="Helical" evidence="7">
    <location>
        <begin position="526"/>
        <end position="549"/>
    </location>
</feature>
<evidence type="ECO:0000259" key="9">
    <source>
        <dbReference type="Pfam" id="PF21082"/>
    </source>
</evidence>
<dbReference type="InterPro" id="IPR010920">
    <property type="entry name" value="LSM_dom_sf"/>
</dbReference>
<dbReference type="InterPro" id="IPR011014">
    <property type="entry name" value="MscS_channel_TM-2"/>
</dbReference>
<evidence type="ECO:0000256" key="6">
    <source>
        <dbReference type="ARBA" id="ARBA00023136"/>
    </source>
</evidence>
<feature type="transmembrane region" description="Helical" evidence="7">
    <location>
        <begin position="481"/>
        <end position="505"/>
    </location>
</feature>
<feature type="transmembrane region" description="Helical" evidence="7">
    <location>
        <begin position="302"/>
        <end position="319"/>
    </location>
</feature>
<feature type="domain" description="Mechanosensitive ion channel MscS" evidence="8">
    <location>
        <begin position="572"/>
        <end position="637"/>
    </location>
</feature>
<evidence type="ECO:0000256" key="5">
    <source>
        <dbReference type="ARBA" id="ARBA00022989"/>
    </source>
</evidence>
<evidence type="ECO:0000256" key="2">
    <source>
        <dbReference type="ARBA" id="ARBA00008017"/>
    </source>
</evidence>
<dbReference type="InterPro" id="IPR006685">
    <property type="entry name" value="MscS_channel_2nd"/>
</dbReference>
<dbReference type="InterPro" id="IPR052702">
    <property type="entry name" value="MscS-like_channel"/>
</dbReference>
<evidence type="ECO:0008006" key="13">
    <source>
        <dbReference type="Google" id="ProtNLM"/>
    </source>
</evidence>
<dbReference type="AlphaFoldDB" id="A0A5K7Z942"/>
<evidence type="ECO:0000313" key="11">
    <source>
        <dbReference type="EMBL" id="BBO78542.1"/>
    </source>
</evidence>
<proteinExistence type="inferred from homology"/>
<dbReference type="Proteomes" id="UP000427769">
    <property type="component" value="Chromosome"/>
</dbReference>
<feature type="transmembrane region" description="Helical" evidence="7">
    <location>
        <begin position="437"/>
        <end position="461"/>
    </location>
</feature>
<dbReference type="GO" id="GO:0008381">
    <property type="term" value="F:mechanosensitive monoatomic ion channel activity"/>
    <property type="evidence" value="ECO:0007669"/>
    <property type="project" value="UniProtKB-ARBA"/>
</dbReference>
<dbReference type="Pfam" id="PF21082">
    <property type="entry name" value="MS_channel_3rd"/>
    <property type="match status" value="1"/>
</dbReference>
<dbReference type="SUPFAM" id="SSF82689">
    <property type="entry name" value="Mechanosensitive channel protein MscS (YggB), C-terminal domain"/>
    <property type="match status" value="1"/>
</dbReference>
<dbReference type="InterPro" id="IPR049278">
    <property type="entry name" value="MS_channel_C"/>
</dbReference>
<sequence length="753" mass="84423">MSADLATLKNNVTDSLDIAEYEKEIAGIEVSLKEPAAQLEEIKDAKNDRLNNLVELRAVIERNNKTFKEISRPLSKAIDQFGTLRKNWLEEKQRWSQWQSALLKDGDLVPLRSTFSRAIDTIDKALEVVVAKLNSMLAVQERASNVEAKIIVFSTELDALISGARSGIKVKISPPMFSSQYVSQYSNELWYALQKGLIEIAWPDSHFLDQQGLIIFVHVFCCLVVIIAIYQNRQMLYDSKRWHFLAARPLSAGLFFSTLAILWFYEQLLFQDMFGLAIATAAGVSFSRIIGALNQAPWRMKFVYGLTIVLLVTQLLQVIKLPMPLFRLYTALTALVGIVISWRWAGESVGEKDARFYCWLLRAGALFLAFITVAEISGKNMLAEYLFISLIRSTAIVIGYMLFIYMIRGFLELVFRRSSLHRAAFFHKNADLIIRRLVLFVNVALFGLLLFPTILSIWGVFDSLPAAIKGFLETGVNVGSQRINVGLVVVSASILYGSYLVSWIVQKVLIDEVLAKRLVEKGVRLSIARLVNYVLISVGFILALAALGIEVTKLTIILSALGVGIGFGLQSIVNNFVSGLILLFERPVREGDYIELDGEWAEIIKIGLRATAVQTFDQADVIIPNADLVSNKVVNWTLRNRLVRLIIPVGVAYGSDVSLVIETLMASTKKNSNIAKTPSPQVLFLNFGESSLDFELRVWVQDADQRMEAKSELNQEIDRKFREAKIEIAFPQRDLHLRSVDQSVSLKPVGTIS</sequence>
<evidence type="ECO:0000256" key="4">
    <source>
        <dbReference type="ARBA" id="ARBA00022692"/>
    </source>
</evidence>
<dbReference type="InterPro" id="IPR023408">
    <property type="entry name" value="MscS_beta-dom_sf"/>
</dbReference>
<dbReference type="InterPro" id="IPR011066">
    <property type="entry name" value="MscS_channel_C_sf"/>
</dbReference>
<evidence type="ECO:0000256" key="1">
    <source>
        <dbReference type="ARBA" id="ARBA00004651"/>
    </source>
</evidence>
<dbReference type="SUPFAM" id="SSF50182">
    <property type="entry name" value="Sm-like ribonucleoproteins"/>
    <property type="match status" value="1"/>
</dbReference>
<feature type="domain" description="Mechanosensitive ion channel transmembrane helices 2/3" evidence="10">
    <location>
        <begin position="530"/>
        <end position="570"/>
    </location>
</feature>
<keyword evidence="5 7" id="KW-1133">Transmembrane helix</keyword>
<protein>
    <recommendedName>
        <fullName evidence="13">Mechanosensitive ion channel protein</fullName>
    </recommendedName>
</protein>
<dbReference type="GO" id="GO:0005886">
    <property type="term" value="C:plasma membrane"/>
    <property type="evidence" value="ECO:0007669"/>
    <property type="project" value="UniProtKB-SubCell"/>
</dbReference>
<accession>A0A5K7Z942</accession>
<feature type="transmembrane region" description="Helical" evidence="7">
    <location>
        <begin position="213"/>
        <end position="230"/>
    </location>
</feature>
<feature type="transmembrane region" description="Helical" evidence="7">
    <location>
        <begin position="242"/>
        <end position="264"/>
    </location>
</feature>
<evidence type="ECO:0000259" key="8">
    <source>
        <dbReference type="Pfam" id="PF00924"/>
    </source>
</evidence>
<keyword evidence="4 7" id="KW-0812">Transmembrane</keyword>
<organism evidence="11 12">
    <name type="scientific">Desulfosarcina widdelii</name>
    <dbReference type="NCBI Taxonomy" id="947919"/>
    <lineage>
        <taxon>Bacteria</taxon>
        <taxon>Pseudomonadati</taxon>
        <taxon>Thermodesulfobacteriota</taxon>
        <taxon>Desulfobacteria</taxon>
        <taxon>Desulfobacterales</taxon>
        <taxon>Desulfosarcinaceae</taxon>
        <taxon>Desulfosarcina</taxon>
    </lineage>
</organism>
<evidence type="ECO:0000256" key="3">
    <source>
        <dbReference type="ARBA" id="ARBA00022475"/>
    </source>
</evidence>
<feature type="domain" description="Mechanosensitive ion channel MscS C-terminal" evidence="9">
    <location>
        <begin position="647"/>
        <end position="728"/>
    </location>
</feature>
<dbReference type="KEGG" id="dwd:DSCW_59590"/>
<evidence type="ECO:0000259" key="10">
    <source>
        <dbReference type="Pfam" id="PF21088"/>
    </source>
</evidence>
<feature type="transmembrane region" description="Helical" evidence="7">
    <location>
        <begin position="386"/>
        <end position="407"/>
    </location>
</feature>
<name>A0A5K7Z942_9BACT</name>